<evidence type="ECO:0000313" key="2">
    <source>
        <dbReference type="EMBL" id="SFR53903.1"/>
    </source>
</evidence>
<dbReference type="AlphaFoldDB" id="A0A1I6HHF0"/>
<reference evidence="3" key="1">
    <citation type="submission" date="2016-10" db="EMBL/GenBank/DDBJ databases">
        <authorList>
            <person name="Varghese N."/>
            <person name="Submissions S."/>
        </authorList>
    </citation>
    <scope>NUCLEOTIDE SEQUENCE [LARGE SCALE GENOMIC DNA]</scope>
    <source>
        <strain evidence="3">CGMCC 1.7736</strain>
    </source>
</reference>
<organism evidence="2 3">
    <name type="scientific">Halogeometricum rufum</name>
    <dbReference type="NCBI Taxonomy" id="553469"/>
    <lineage>
        <taxon>Archaea</taxon>
        <taxon>Methanobacteriati</taxon>
        <taxon>Methanobacteriota</taxon>
        <taxon>Stenosarchaea group</taxon>
        <taxon>Halobacteria</taxon>
        <taxon>Halobacteriales</taxon>
        <taxon>Haloferacaceae</taxon>
        <taxon>Halogeometricum</taxon>
    </lineage>
</organism>
<keyword evidence="1" id="KW-0472">Membrane</keyword>
<evidence type="ECO:0000256" key="1">
    <source>
        <dbReference type="SAM" id="Phobius"/>
    </source>
</evidence>
<gene>
    <name evidence="2" type="ORF">SAMN04487947_2080</name>
</gene>
<dbReference type="EMBL" id="FOYT01000002">
    <property type="protein sequence ID" value="SFR53903.1"/>
    <property type="molecule type" value="Genomic_DNA"/>
</dbReference>
<keyword evidence="1" id="KW-1133">Transmembrane helix</keyword>
<dbReference type="RefSeq" id="WP_089807336.1">
    <property type="nucleotide sequence ID" value="NZ_FOYT01000002.1"/>
</dbReference>
<dbReference type="OrthoDB" id="312908at2157"/>
<dbReference type="STRING" id="553469.SAMN04487947_2080"/>
<protein>
    <submittedName>
        <fullName evidence="2">Uncharacterized protein</fullName>
    </submittedName>
</protein>
<sequence>MEHDTRSLAGHLAGVAVVVALPMALEAALDAAVSGARAGGGAFPTWLPAFGTVGQTVLTYSLAVSAVTYVFVPAAVFALGYRYGRRRPRAT</sequence>
<dbReference type="Proteomes" id="UP000198531">
    <property type="component" value="Unassembled WGS sequence"/>
</dbReference>
<proteinExistence type="predicted"/>
<evidence type="ECO:0000313" key="3">
    <source>
        <dbReference type="Proteomes" id="UP000198531"/>
    </source>
</evidence>
<name>A0A1I6HHF0_9EURY</name>
<accession>A0A1I6HHF0</accession>
<feature type="transmembrane region" description="Helical" evidence="1">
    <location>
        <begin position="62"/>
        <end position="81"/>
    </location>
</feature>
<keyword evidence="3" id="KW-1185">Reference proteome</keyword>
<keyword evidence="1" id="KW-0812">Transmembrane</keyword>